<name>A0A6A9V1F2_9ACTN</name>
<protein>
    <submittedName>
        <fullName evidence="2">VOC family protein</fullName>
    </submittedName>
</protein>
<dbReference type="Proteomes" id="UP000435304">
    <property type="component" value="Unassembled WGS sequence"/>
</dbReference>
<dbReference type="Gene3D" id="3.10.180.10">
    <property type="entry name" value="2,3-Dihydroxybiphenyl 1,2-Dioxygenase, domain 1"/>
    <property type="match status" value="1"/>
</dbReference>
<dbReference type="PANTHER" id="PTHR40265">
    <property type="entry name" value="BLL2707 PROTEIN"/>
    <property type="match status" value="1"/>
</dbReference>
<proteinExistence type="predicted"/>
<dbReference type="InterPro" id="IPR029068">
    <property type="entry name" value="Glyas_Bleomycin-R_OHBP_Dase"/>
</dbReference>
<evidence type="ECO:0000313" key="2">
    <source>
        <dbReference type="EMBL" id="MVA77000.1"/>
    </source>
</evidence>
<dbReference type="InterPro" id="IPR025870">
    <property type="entry name" value="Glyoxalase-like_dom"/>
</dbReference>
<dbReference type="RefSeq" id="WP_156610988.1">
    <property type="nucleotide sequence ID" value="NZ_WPCU01000009.1"/>
</dbReference>
<dbReference type="AlphaFoldDB" id="A0A6A9V1F2"/>
<comment type="caution">
    <text evidence="2">The sequence shown here is derived from an EMBL/GenBank/DDBJ whole genome shotgun (WGS) entry which is preliminary data.</text>
</comment>
<dbReference type="EMBL" id="WPCU01000009">
    <property type="protein sequence ID" value="MVA77000.1"/>
    <property type="molecule type" value="Genomic_DNA"/>
</dbReference>
<dbReference type="Pfam" id="PF13468">
    <property type="entry name" value="Glyoxalase_3"/>
    <property type="match status" value="1"/>
</dbReference>
<feature type="domain" description="Glyoxalase-like" evidence="1">
    <location>
        <begin position="3"/>
        <end position="175"/>
    </location>
</feature>
<dbReference type="PANTHER" id="PTHR40265:SF1">
    <property type="entry name" value="GLYOXALASE-LIKE DOMAIN-CONTAINING PROTEIN"/>
    <property type="match status" value="1"/>
</dbReference>
<keyword evidence="3" id="KW-1185">Reference proteome</keyword>
<accession>A0A6A9V1F2</accession>
<sequence length="213" mass="23244">MHVDHLSFACGPEGLLACADRLASQLGVDSLDGGFHPRFGTRNRIIPLAGPRYLEVVEVLDHPAAEKAPFGQAVRTRSEQGGGWLGWVIALDDELMATFEDRLGRPAVDGRRVQPDGSVLQWRQLGVRGLQSDPQLPFFVEWTSPESERPSAMDSPVELVSIQLAGSPDRLREWLGGEATELMPGLPLRWHHPSGQPGLASATFDTPRGQVTI</sequence>
<reference evidence="2 3" key="1">
    <citation type="submission" date="2019-12" db="EMBL/GenBank/DDBJ databases">
        <title>Auraticoccus cholistani sp. nov., an actinomycete isolated from soil of Cholistan desert.</title>
        <authorList>
            <person name="Cheema M.T."/>
        </authorList>
    </citation>
    <scope>NUCLEOTIDE SEQUENCE [LARGE SCALE GENOMIC DNA]</scope>
    <source>
        <strain evidence="2 3">F435</strain>
    </source>
</reference>
<evidence type="ECO:0000313" key="3">
    <source>
        <dbReference type="Proteomes" id="UP000435304"/>
    </source>
</evidence>
<gene>
    <name evidence="2" type="ORF">GC722_13340</name>
</gene>
<evidence type="ECO:0000259" key="1">
    <source>
        <dbReference type="Pfam" id="PF13468"/>
    </source>
</evidence>
<organism evidence="2 3">
    <name type="scientific">Auraticoccus cholistanensis</name>
    <dbReference type="NCBI Taxonomy" id="2656650"/>
    <lineage>
        <taxon>Bacteria</taxon>
        <taxon>Bacillati</taxon>
        <taxon>Actinomycetota</taxon>
        <taxon>Actinomycetes</taxon>
        <taxon>Propionibacteriales</taxon>
        <taxon>Propionibacteriaceae</taxon>
        <taxon>Auraticoccus</taxon>
    </lineage>
</organism>